<dbReference type="InterPro" id="IPR011701">
    <property type="entry name" value="MFS"/>
</dbReference>
<feature type="transmembrane region" description="Helical" evidence="4">
    <location>
        <begin position="371"/>
        <end position="391"/>
    </location>
</feature>
<feature type="transmembrane region" description="Helical" evidence="4">
    <location>
        <begin position="54"/>
        <end position="74"/>
    </location>
</feature>
<reference evidence="5 6" key="1">
    <citation type="submission" date="2016-10" db="EMBL/GenBank/DDBJ databases">
        <authorList>
            <person name="Varghese N."/>
            <person name="Submissions S."/>
        </authorList>
    </citation>
    <scope>NUCLEOTIDE SEQUENCE [LARGE SCALE GENOMIC DNA]</scope>
    <source>
        <strain evidence="5 6">LMG 22274</strain>
    </source>
</reference>
<keyword evidence="3 4" id="KW-0472">Membrane</keyword>
<feature type="transmembrane region" description="Helical" evidence="4">
    <location>
        <begin position="250"/>
        <end position="271"/>
    </location>
</feature>
<name>A0AAQ1GFJ9_9BURK</name>
<feature type="transmembrane region" description="Helical" evidence="4">
    <location>
        <begin position="166"/>
        <end position="185"/>
    </location>
</feature>
<dbReference type="SUPFAM" id="SSF103473">
    <property type="entry name" value="MFS general substrate transporter"/>
    <property type="match status" value="1"/>
</dbReference>
<comment type="caution">
    <text evidence="5">The sequence shown here is derived from an EMBL/GenBank/DDBJ whole genome shotgun (WGS) entry which is preliminary data.</text>
</comment>
<dbReference type="PANTHER" id="PTHR23521">
    <property type="entry name" value="TRANSPORTER MFS SUPERFAMILY"/>
    <property type="match status" value="1"/>
</dbReference>
<evidence type="ECO:0000256" key="2">
    <source>
        <dbReference type="ARBA" id="ARBA00022989"/>
    </source>
</evidence>
<evidence type="ECO:0000313" key="6">
    <source>
        <dbReference type="Proteomes" id="UP000183529"/>
    </source>
</evidence>
<dbReference type="Gene3D" id="1.20.1250.20">
    <property type="entry name" value="MFS general substrate transporter like domains"/>
    <property type="match status" value="2"/>
</dbReference>
<feature type="transmembrane region" description="Helical" evidence="4">
    <location>
        <begin position="308"/>
        <end position="333"/>
    </location>
</feature>
<dbReference type="EMBL" id="FNZM01000007">
    <property type="protein sequence ID" value="SEJ66474.1"/>
    <property type="molecule type" value="Genomic_DNA"/>
</dbReference>
<dbReference type="RefSeq" id="WP_074983467.1">
    <property type="nucleotide sequence ID" value="NZ_CADFGN010000008.1"/>
</dbReference>
<keyword evidence="1 4" id="KW-0812">Transmembrane</keyword>
<dbReference type="Proteomes" id="UP000183529">
    <property type="component" value="Unassembled WGS sequence"/>
</dbReference>
<evidence type="ECO:0000256" key="4">
    <source>
        <dbReference type="SAM" id="Phobius"/>
    </source>
</evidence>
<sequence>MNEAAPAAPAVRWRAIAALTAVSTLAQIGQFGLGFIVLPVWLAHQGLDAPRAGLFAASQWIGMLAGLMAAPALVARVGAKYTVSLGLAASIAAFASVPWLAWPWWIAPGMLMGLGIGLRWIANESWLYGLVPDALSGRVVGVHETLIAAAGVVAPALAAWCGPAGSVTIVAGLAFTLAAAIPLWLTASGSPIGPAVAPPARETPGQSNARFMPVSALVALGMVVVAVGGLSDGALYGLFPLYAAARGMTGTQTTVLLACVGLGGMALQFPVGWMADRAGLGKTVVLCAMTSTLALVAFALAAPTSWRFAASAFLAGGMNSAFITLGMYAAAAGEKDALVRNMRRVSLAFTGSSIVGPLIAGAAMARLGNDVLLWPLAIASGMLTVFTLGIFEGRRQRNAPSPAN</sequence>
<keyword evidence="2 4" id="KW-1133">Transmembrane helix</keyword>
<feature type="transmembrane region" description="Helical" evidence="4">
    <location>
        <begin position="81"/>
        <end position="99"/>
    </location>
</feature>
<evidence type="ECO:0000313" key="5">
    <source>
        <dbReference type="EMBL" id="SEJ66474.1"/>
    </source>
</evidence>
<dbReference type="PANTHER" id="PTHR23521:SF2">
    <property type="entry name" value="TRANSPORTER MFS SUPERFAMILY"/>
    <property type="match status" value="1"/>
</dbReference>
<organism evidence="5 6">
    <name type="scientific">Paraburkholderia tropica</name>
    <dbReference type="NCBI Taxonomy" id="92647"/>
    <lineage>
        <taxon>Bacteria</taxon>
        <taxon>Pseudomonadati</taxon>
        <taxon>Pseudomonadota</taxon>
        <taxon>Betaproteobacteria</taxon>
        <taxon>Burkholderiales</taxon>
        <taxon>Burkholderiaceae</taxon>
        <taxon>Paraburkholderia</taxon>
    </lineage>
</organism>
<dbReference type="Pfam" id="PF07690">
    <property type="entry name" value="MFS_1"/>
    <property type="match status" value="1"/>
</dbReference>
<accession>A0AAQ1GFJ9</accession>
<protein>
    <submittedName>
        <fullName evidence="5">Predicted arabinose efflux permease, MFS family</fullName>
    </submittedName>
</protein>
<feature type="transmembrane region" description="Helical" evidence="4">
    <location>
        <begin position="283"/>
        <end position="302"/>
    </location>
</feature>
<proteinExistence type="predicted"/>
<dbReference type="GO" id="GO:0022857">
    <property type="term" value="F:transmembrane transporter activity"/>
    <property type="evidence" value="ECO:0007669"/>
    <property type="project" value="InterPro"/>
</dbReference>
<evidence type="ECO:0000256" key="1">
    <source>
        <dbReference type="ARBA" id="ARBA00022692"/>
    </source>
</evidence>
<dbReference type="AlphaFoldDB" id="A0AAQ1GFJ9"/>
<dbReference type="GO" id="GO:0005886">
    <property type="term" value="C:plasma membrane"/>
    <property type="evidence" value="ECO:0007669"/>
    <property type="project" value="TreeGrafter"/>
</dbReference>
<evidence type="ECO:0000256" key="3">
    <source>
        <dbReference type="ARBA" id="ARBA00023136"/>
    </source>
</evidence>
<feature type="transmembrane region" description="Helical" evidence="4">
    <location>
        <begin position="211"/>
        <end position="230"/>
    </location>
</feature>
<gene>
    <name evidence="5" type="ORF">SAMN05216550_10757</name>
</gene>
<feature type="transmembrane region" description="Helical" evidence="4">
    <location>
        <begin position="345"/>
        <end position="365"/>
    </location>
</feature>
<dbReference type="InterPro" id="IPR036259">
    <property type="entry name" value="MFS_trans_sf"/>
</dbReference>
<feature type="transmembrane region" description="Helical" evidence="4">
    <location>
        <begin position="16"/>
        <end position="42"/>
    </location>
</feature>